<feature type="binding site" evidence="8">
    <location>
        <position position="123"/>
    </location>
    <ligand>
        <name>substrate</name>
    </ligand>
</feature>
<evidence type="ECO:0000259" key="10">
    <source>
        <dbReference type="PROSITE" id="PS50106"/>
    </source>
</evidence>
<dbReference type="SUPFAM" id="SSF50494">
    <property type="entry name" value="Trypsin-like serine proteases"/>
    <property type="match status" value="1"/>
</dbReference>
<dbReference type="Pfam" id="PF13180">
    <property type="entry name" value="PDZ_2"/>
    <property type="match status" value="1"/>
</dbReference>
<feature type="signal peptide" evidence="9">
    <location>
        <begin position="1"/>
        <end position="18"/>
    </location>
</feature>
<accession>A0A5C7DPU1</accession>
<keyword evidence="5" id="KW-0378">Hydrolase</keyword>
<feature type="domain" description="PDZ" evidence="10">
    <location>
        <begin position="386"/>
        <end position="466"/>
    </location>
</feature>
<evidence type="ECO:0000256" key="4">
    <source>
        <dbReference type="ARBA" id="ARBA00022737"/>
    </source>
</evidence>
<evidence type="ECO:0000256" key="8">
    <source>
        <dbReference type="PIRSR" id="PIRSR611782-2"/>
    </source>
</evidence>
<dbReference type="GO" id="GO:0004252">
    <property type="term" value="F:serine-type endopeptidase activity"/>
    <property type="evidence" value="ECO:0007669"/>
    <property type="project" value="InterPro"/>
</dbReference>
<dbReference type="PROSITE" id="PS50106">
    <property type="entry name" value="PDZ"/>
    <property type="match status" value="2"/>
</dbReference>
<dbReference type="CDD" id="cd06779">
    <property type="entry name" value="cpPDZ_Deg_HtrA-like"/>
    <property type="match status" value="1"/>
</dbReference>
<evidence type="ECO:0000256" key="6">
    <source>
        <dbReference type="ARBA" id="ARBA00022825"/>
    </source>
</evidence>
<evidence type="ECO:0000256" key="3">
    <source>
        <dbReference type="ARBA" id="ARBA00022729"/>
    </source>
</evidence>
<keyword evidence="2 11" id="KW-0645">Protease</keyword>
<dbReference type="Proteomes" id="UP000321310">
    <property type="component" value="Unassembled WGS sequence"/>
</dbReference>
<reference evidence="11 12" key="1">
    <citation type="submission" date="2019-07" db="EMBL/GenBank/DDBJ databases">
        <title>Rapid identification of Enteric Bacteria from Whole Genome Sequences (WGS) using Average Nucleotide Identity (ANI).</title>
        <authorList>
            <person name="Lane C."/>
        </authorList>
    </citation>
    <scope>NUCLEOTIDE SEQUENCE [LARGE SCALE GENOMIC DNA]</scope>
    <source>
        <strain evidence="11 12">2016D-0250</strain>
    </source>
</reference>
<evidence type="ECO:0000313" key="11">
    <source>
        <dbReference type="EMBL" id="TXE81675.1"/>
    </source>
</evidence>
<dbReference type="PANTHER" id="PTHR22939">
    <property type="entry name" value="SERINE PROTEASE FAMILY S1C HTRA-RELATED"/>
    <property type="match status" value="1"/>
</dbReference>
<evidence type="ECO:0000256" key="2">
    <source>
        <dbReference type="ARBA" id="ARBA00022670"/>
    </source>
</evidence>
<feature type="chain" id="PRO_5039429276" evidence="9">
    <location>
        <begin position="19"/>
        <end position="473"/>
    </location>
</feature>
<dbReference type="SUPFAM" id="SSF50156">
    <property type="entry name" value="PDZ domain-like"/>
    <property type="match status" value="2"/>
</dbReference>
<dbReference type="PRINTS" id="PR00834">
    <property type="entry name" value="PROTEASES2C"/>
</dbReference>
<keyword evidence="4" id="KW-0677">Repeat</keyword>
<keyword evidence="3 9" id="KW-0732">Signal</keyword>
<name>A0A5C7DPU1_9BACT</name>
<dbReference type="Gene3D" id="2.30.42.10">
    <property type="match status" value="2"/>
</dbReference>
<dbReference type="Gene3D" id="2.40.10.120">
    <property type="match status" value="1"/>
</dbReference>
<dbReference type="GO" id="GO:0006508">
    <property type="term" value="P:proteolysis"/>
    <property type="evidence" value="ECO:0007669"/>
    <property type="project" value="UniProtKB-KW"/>
</dbReference>
<evidence type="ECO:0000256" key="9">
    <source>
        <dbReference type="SAM" id="SignalP"/>
    </source>
</evidence>
<dbReference type="InterPro" id="IPR001940">
    <property type="entry name" value="Peptidase_S1C"/>
</dbReference>
<comment type="caution">
    <text evidence="11">The sequence shown here is derived from an EMBL/GenBank/DDBJ whole genome shotgun (WGS) entry which is preliminary data.</text>
</comment>
<feature type="active site" description="Charge relay system" evidence="7">
    <location>
        <position position="123"/>
    </location>
</feature>
<gene>
    <name evidence="11" type="ORF">FPD46_05140</name>
</gene>
<dbReference type="InterPro" id="IPR009003">
    <property type="entry name" value="Peptidase_S1_PA"/>
</dbReference>
<dbReference type="EMBL" id="VOWB01000047">
    <property type="protein sequence ID" value="TXE81675.1"/>
    <property type="molecule type" value="Genomic_DNA"/>
</dbReference>
<dbReference type="SMART" id="SM00228">
    <property type="entry name" value="PDZ"/>
    <property type="match status" value="2"/>
</dbReference>
<evidence type="ECO:0000313" key="12">
    <source>
        <dbReference type="Proteomes" id="UP000321310"/>
    </source>
</evidence>
<dbReference type="InterPro" id="IPR036034">
    <property type="entry name" value="PDZ_sf"/>
</dbReference>
<feature type="binding site" evidence="8">
    <location>
        <begin position="226"/>
        <end position="228"/>
    </location>
    <ligand>
        <name>substrate</name>
    </ligand>
</feature>
<dbReference type="InterPro" id="IPR011782">
    <property type="entry name" value="Pept_S1C_Do"/>
</dbReference>
<dbReference type="Pfam" id="PF00595">
    <property type="entry name" value="PDZ"/>
    <property type="match status" value="1"/>
</dbReference>
<feature type="binding site" evidence="8">
    <location>
        <position position="154"/>
    </location>
    <ligand>
        <name>substrate</name>
    </ligand>
</feature>
<evidence type="ECO:0000256" key="1">
    <source>
        <dbReference type="ARBA" id="ARBA00010541"/>
    </source>
</evidence>
<evidence type="ECO:0000256" key="5">
    <source>
        <dbReference type="ARBA" id="ARBA00022801"/>
    </source>
</evidence>
<dbReference type="NCBIfam" id="TIGR02037">
    <property type="entry name" value="degP_htrA_DO"/>
    <property type="match status" value="1"/>
</dbReference>
<organism evidence="11 12">
    <name type="scientific">Campylobacter peloridis</name>
    <dbReference type="NCBI Taxonomy" id="488546"/>
    <lineage>
        <taxon>Bacteria</taxon>
        <taxon>Pseudomonadati</taxon>
        <taxon>Campylobacterota</taxon>
        <taxon>Epsilonproteobacteria</taxon>
        <taxon>Campylobacterales</taxon>
        <taxon>Campylobacteraceae</taxon>
        <taxon>Campylobacter</taxon>
    </lineage>
</organism>
<evidence type="ECO:0000256" key="7">
    <source>
        <dbReference type="PIRSR" id="PIRSR611782-1"/>
    </source>
</evidence>
<comment type="similarity">
    <text evidence="1">Belongs to the peptidase S1C family.</text>
</comment>
<dbReference type="PANTHER" id="PTHR22939:SF129">
    <property type="entry name" value="SERINE PROTEASE HTRA2, MITOCHONDRIAL"/>
    <property type="match status" value="1"/>
</dbReference>
<dbReference type="InterPro" id="IPR001478">
    <property type="entry name" value="PDZ"/>
</dbReference>
<dbReference type="Pfam" id="PF13365">
    <property type="entry name" value="Trypsin_2"/>
    <property type="match status" value="1"/>
</dbReference>
<feature type="active site" description="Charge relay system" evidence="7">
    <location>
        <position position="228"/>
    </location>
</feature>
<protein>
    <submittedName>
        <fullName evidence="11">DegQ family serine endoprotease</fullName>
    </submittedName>
</protein>
<feature type="active site" description="Charge relay system" evidence="7">
    <location>
        <position position="154"/>
    </location>
</feature>
<proteinExistence type="inferred from homology"/>
<dbReference type="AlphaFoldDB" id="A0A5C7DPU1"/>
<sequence>MKKTILLSLIVSTSLFSASINIKQVDDNAQRALPSNNPNTILSYHDSIQKVKNSVVNISTSKTVQNSSFGIDDFFNDPYFKQFFGFDFPQTPKNKKNKEKEVVSSLGSGVIISSDGYIITNNHVIEGADKITVNLPDSSTEYKAKLIGADPKTDLAVIKIEAKDLPAVVFADSDKLLEGDVVFALGNPFGVGSSVTSGIISALNKNNIGLNQYENFIQTDASINPGNSGGALVDSRGALVGINSAILSRSGGNNGIGFAIPSNMAKTIALKLIEHGKIERGYLGVVIGALTQDIKKAYTNKEGALITEVQKDSAADNAGLKRGDLIIKVDKTAIKSPMDLKNYIGSIDPKQTIEITYERDNKVKTAKFMLKTDEKSLQYEKGYIDGLKLVELNNKNKQQYRIPDNINGILITEVTPKSKAEKIGFEQGDIIIGIDQYEVTNFKELSKALELNKGKEYVKIWINRGGLVRALLF</sequence>
<dbReference type="RefSeq" id="WP_147575617.1">
    <property type="nucleotide sequence ID" value="NZ_VOWB01000047.1"/>
</dbReference>
<feature type="domain" description="PDZ" evidence="10">
    <location>
        <begin position="272"/>
        <end position="336"/>
    </location>
</feature>
<keyword evidence="6" id="KW-0720">Serine protease</keyword>